<dbReference type="Proteomes" id="UP000177947">
    <property type="component" value="Unassembled WGS sequence"/>
</dbReference>
<dbReference type="AlphaFoldDB" id="A0A1F5C828"/>
<protein>
    <submittedName>
        <fullName evidence="1">Uncharacterized protein</fullName>
    </submittedName>
</protein>
<proteinExistence type="predicted"/>
<accession>A0A1F5C828</accession>
<evidence type="ECO:0000313" key="2">
    <source>
        <dbReference type="Proteomes" id="UP000177947"/>
    </source>
</evidence>
<dbReference type="EMBL" id="MEYQ01000020">
    <property type="protein sequence ID" value="OGD39004.1"/>
    <property type="molecule type" value="Genomic_DNA"/>
</dbReference>
<name>A0A1F5C828_9BACT</name>
<sequence length="70" mass="7749">MEHYICTGGCGAVVERPGVCQAINCPKHGQPLNPCNCTDNKHYGKVSVPSGSGTTPEETVKEKKWWQFWK</sequence>
<comment type="caution">
    <text evidence="1">The sequence shown here is derived from an EMBL/GenBank/DDBJ whole genome shotgun (WGS) entry which is preliminary data.</text>
</comment>
<organism evidence="1 2">
    <name type="scientific">Candidatus Azambacteria bacterium RIFCSPLOWO2_01_FULL_37_9</name>
    <dbReference type="NCBI Taxonomy" id="1797297"/>
    <lineage>
        <taxon>Bacteria</taxon>
        <taxon>Candidatus Azamiibacteriota</taxon>
    </lineage>
</organism>
<gene>
    <name evidence="1" type="ORF">A2907_00800</name>
</gene>
<reference evidence="1 2" key="1">
    <citation type="journal article" date="2016" name="Nat. Commun.">
        <title>Thousands of microbial genomes shed light on interconnected biogeochemical processes in an aquifer system.</title>
        <authorList>
            <person name="Anantharaman K."/>
            <person name="Brown C.T."/>
            <person name="Hug L.A."/>
            <person name="Sharon I."/>
            <person name="Castelle C.J."/>
            <person name="Probst A.J."/>
            <person name="Thomas B.C."/>
            <person name="Singh A."/>
            <person name="Wilkins M.J."/>
            <person name="Karaoz U."/>
            <person name="Brodie E.L."/>
            <person name="Williams K.H."/>
            <person name="Hubbard S.S."/>
            <person name="Banfield J.F."/>
        </authorList>
    </citation>
    <scope>NUCLEOTIDE SEQUENCE [LARGE SCALE GENOMIC DNA]</scope>
</reference>
<evidence type="ECO:0000313" key="1">
    <source>
        <dbReference type="EMBL" id="OGD39004.1"/>
    </source>
</evidence>